<dbReference type="Pfam" id="PF00528">
    <property type="entry name" value="BPD_transp_1"/>
    <property type="match status" value="1"/>
</dbReference>
<dbReference type="STRING" id="857290.HMPREF9156_00076"/>
<dbReference type="GO" id="GO:0022857">
    <property type="term" value="F:transmembrane transporter activity"/>
    <property type="evidence" value="ECO:0007669"/>
    <property type="project" value="InterPro"/>
</dbReference>
<dbReference type="InterPro" id="IPR043429">
    <property type="entry name" value="ArtM/GltK/GlnP/TcyL/YhdX-like"/>
</dbReference>
<organism evidence="10 11">
    <name type="scientific">Scardovia wiggsiae F0424</name>
    <dbReference type="NCBI Taxonomy" id="857290"/>
    <lineage>
        <taxon>Bacteria</taxon>
        <taxon>Bacillati</taxon>
        <taxon>Actinomycetota</taxon>
        <taxon>Actinomycetes</taxon>
        <taxon>Bifidobacteriales</taxon>
        <taxon>Bifidobacteriaceae</taxon>
        <taxon>Scardovia</taxon>
    </lineage>
</organism>
<keyword evidence="3" id="KW-1003">Cell membrane</keyword>
<evidence type="ECO:0000256" key="2">
    <source>
        <dbReference type="ARBA" id="ARBA00022448"/>
    </source>
</evidence>
<comment type="subcellular location">
    <subcellularLocation>
        <location evidence="1 7">Cell membrane</location>
        <topology evidence="1 7">Multi-pass membrane protein</topology>
    </subcellularLocation>
</comment>
<feature type="compositionally biased region" description="Basic residues" evidence="8">
    <location>
        <begin position="375"/>
        <end position="399"/>
    </location>
</feature>
<evidence type="ECO:0000256" key="3">
    <source>
        <dbReference type="ARBA" id="ARBA00022475"/>
    </source>
</evidence>
<accession>J0LNA2</accession>
<keyword evidence="11" id="KW-1185">Reference proteome</keyword>
<dbReference type="InterPro" id="IPR035906">
    <property type="entry name" value="MetI-like_sf"/>
</dbReference>
<feature type="compositionally biased region" description="Polar residues" evidence="8">
    <location>
        <begin position="442"/>
        <end position="455"/>
    </location>
</feature>
<dbReference type="PROSITE" id="PS50928">
    <property type="entry name" value="ABC_TM1"/>
    <property type="match status" value="1"/>
</dbReference>
<evidence type="ECO:0000313" key="11">
    <source>
        <dbReference type="Proteomes" id="UP000006415"/>
    </source>
</evidence>
<feature type="domain" description="ABC transmembrane type-1" evidence="9">
    <location>
        <begin position="81"/>
        <end position="269"/>
    </location>
</feature>
<evidence type="ECO:0000256" key="8">
    <source>
        <dbReference type="SAM" id="MobiDB-lite"/>
    </source>
</evidence>
<feature type="transmembrane region" description="Helical" evidence="7">
    <location>
        <begin position="29"/>
        <end position="49"/>
    </location>
</feature>
<keyword evidence="5 7" id="KW-1133">Transmembrane helix</keyword>
<comment type="caution">
    <text evidence="10">The sequence shown here is derived from an EMBL/GenBank/DDBJ whole genome shotgun (WGS) entry which is preliminary data.</text>
</comment>
<dbReference type="PANTHER" id="PTHR30614">
    <property type="entry name" value="MEMBRANE COMPONENT OF AMINO ACID ABC TRANSPORTER"/>
    <property type="match status" value="1"/>
</dbReference>
<feature type="transmembrane region" description="Helical" evidence="7">
    <location>
        <begin position="203"/>
        <end position="231"/>
    </location>
</feature>
<comment type="similarity">
    <text evidence="7">Belongs to the binding-protein-dependent transport system permease family.</text>
</comment>
<evidence type="ECO:0000259" key="9">
    <source>
        <dbReference type="PROSITE" id="PS50928"/>
    </source>
</evidence>
<feature type="transmembrane region" description="Helical" evidence="7">
    <location>
        <begin position="85"/>
        <end position="108"/>
    </location>
</feature>
<dbReference type="RefSeq" id="WP_007147144.1">
    <property type="nucleotide sequence ID" value="NZ_AKCI01000001.1"/>
</dbReference>
<name>J0LNA2_9BIFI</name>
<keyword evidence="6 7" id="KW-0472">Membrane</keyword>
<dbReference type="CDD" id="cd06261">
    <property type="entry name" value="TM_PBP2"/>
    <property type="match status" value="1"/>
</dbReference>
<evidence type="ECO:0000256" key="6">
    <source>
        <dbReference type="ARBA" id="ARBA00023136"/>
    </source>
</evidence>
<dbReference type="OrthoDB" id="4543034at2"/>
<dbReference type="SUPFAM" id="SSF161098">
    <property type="entry name" value="MetI-like"/>
    <property type="match status" value="1"/>
</dbReference>
<evidence type="ECO:0000256" key="5">
    <source>
        <dbReference type="ARBA" id="ARBA00022989"/>
    </source>
</evidence>
<proteinExistence type="inferred from homology"/>
<dbReference type="InterPro" id="IPR010065">
    <property type="entry name" value="AA_ABC_transptr_permease_3TM"/>
</dbReference>
<dbReference type="AlphaFoldDB" id="J0LNA2"/>
<evidence type="ECO:0000256" key="1">
    <source>
        <dbReference type="ARBA" id="ARBA00004651"/>
    </source>
</evidence>
<protein>
    <submittedName>
        <fullName evidence="10">His/Glu/Gln/Arg/opine family amino ABC transporter, permease, 3-TM region</fullName>
    </submittedName>
</protein>
<feature type="region of interest" description="Disordered" evidence="8">
    <location>
        <begin position="375"/>
        <end position="455"/>
    </location>
</feature>
<dbReference type="InterPro" id="IPR000515">
    <property type="entry name" value="MetI-like"/>
</dbReference>
<dbReference type="GO" id="GO:0006865">
    <property type="term" value="P:amino acid transport"/>
    <property type="evidence" value="ECO:0007669"/>
    <property type="project" value="TreeGrafter"/>
</dbReference>
<dbReference type="Proteomes" id="UP000006415">
    <property type="component" value="Unassembled WGS sequence"/>
</dbReference>
<keyword evidence="4 7" id="KW-0812">Transmembrane</keyword>
<dbReference type="HOGENOM" id="CLU_655273_0_0_11"/>
<dbReference type="EMBL" id="AGZS01000001">
    <property type="protein sequence ID" value="EJD65312.1"/>
    <property type="molecule type" value="Genomic_DNA"/>
</dbReference>
<reference evidence="10 11" key="1">
    <citation type="submission" date="2012-01" db="EMBL/GenBank/DDBJ databases">
        <title>The Genome Sequence of Scardovia wiggsiae F0424.</title>
        <authorList>
            <consortium name="The Broad Institute Genome Sequencing Platform"/>
            <person name="Earl A."/>
            <person name="Ward D."/>
            <person name="Feldgarden M."/>
            <person name="Gevers D."/>
            <person name="Izard J."/>
            <person name="Ganesan A."/>
            <person name="Baranova O.V."/>
            <person name="Blanton J.M."/>
            <person name="Tanner A.C."/>
            <person name="Mathney J."/>
            <person name="Dewhirst F.E."/>
            <person name="Young S.K."/>
            <person name="Zeng Q."/>
            <person name="Gargeya S."/>
            <person name="Fitzgerald M."/>
            <person name="Haas B."/>
            <person name="Abouelleil A."/>
            <person name="Alvarado L."/>
            <person name="Arachchi H.M."/>
            <person name="Berlin A."/>
            <person name="Chapman S.B."/>
            <person name="Gearin G."/>
            <person name="Goldberg J."/>
            <person name="Griggs A."/>
            <person name="Gujja S."/>
            <person name="Hansen M."/>
            <person name="Heiman D."/>
            <person name="Howarth C."/>
            <person name="Larimer J."/>
            <person name="Lui A."/>
            <person name="MacDonald P.J.P."/>
            <person name="McCowen C."/>
            <person name="Montmayeur A."/>
            <person name="Murphy C."/>
            <person name="Neiman D."/>
            <person name="Pearson M."/>
            <person name="Priest M."/>
            <person name="Roberts A."/>
            <person name="Saif S."/>
            <person name="Shea T."/>
            <person name="Sisk P."/>
            <person name="Stolte C."/>
            <person name="Sykes S."/>
            <person name="Wortman J."/>
            <person name="Nusbaum C."/>
            <person name="Birren B."/>
        </authorList>
    </citation>
    <scope>NUCLEOTIDE SEQUENCE [LARGE SCALE GENOMIC DNA]</scope>
    <source>
        <strain evidence="10 11">F0424</strain>
    </source>
</reference>
<gene>
    <name evidence="10" type="ORF">HMPREF9156_00076</name>
</gene>
<dbReference type="eggNOG" id="COG0765">
    <property type="taxonomic scope" value="Bacteria"/>
</dbReference>
<evidence type="ECO:0000256" key="4">
    <source>
        <dbReference type="ARBA" id="ARBA00022692"/>
    </source>
</evidence>
<feature type="transmembrane region" description="Helical" evidence="7">
    <location>
        <begin position="115"/>
        <end position="137"/>
    </location>
</feature>
<keyword evidence="2 7" id="KW-0813">Transport</keyword>
<dbReference type="PANTHER" id="PTHR30614:SF21">
    <property type="entry name" value="AMINO ACID ABC TRANSPORTER PERMEASE"/>
    <property type="match status" value="1"/>
</dbReference>
<dbReference type="Gene3D" id="1.10.3720.10">
    <property type="entry name" value="MetI-like"/>
    <property type="match status" value="1"/>
</dbReference>
<feature type="transmembrane region" description="Helical" evidence="7">
    <location>
        <begin position="243"/>
        <end position="265"/>
    </location>
</feature>
<dbReference type="GO" id="GO:0043190">
    <property type="term" value="C:ATP-binding cassette (ABC) transporter complex"/>
    <property type="evidence" value="ECO:0007669"/>
    <property type="project" value="InterPro"/>
</dbReference>
<evidence type="ECO:0000256" key="7">
    <source>
        <dbReference type="RuleBase" id="RU363032"/>
    </source>
</evidence>
<dbReference type="NCBIfam" id="TIGR01726">
    <property type="entry name" value="HEQRo_perm_3TM"/>
    <property type="match status" value="1"/>
</dbReference>
<evidence type="ECO:0000313" key="10">
    <source>
        <dbReference type="EMBL" id="EJD65312.1"/>
    </source>
</evidence>
<sequence>MNNSQNSRDTSSQLLFDTPGPKGRRRIRIINAIGAVLIAALIVFILMRLHNPPDGENQLSWELWKPALDGEAWADFYLPGLVQTLSASAVAIVGSVVFGLIFGVGRLIPNMLVRAVSGIVVEFCRAVPVLLMMIFMWRWFAAANIPSSSYWAVTLSLVLYNGSVVAELVRSGVGSLPGGQREAALALGLTRTRSLMTIEVPQALYAMLPAAITQLVVVLKDTALGSIILYTDLLQQSRRLGSMYFNILQALTIAAVLYFIMCFIVSRISEWLPAHIASRTSGSTIPDPTAPIAINDPSNVVRVKVARTPRPFGGAQPELPDSYGASGVTPHGWRGDYRGYLHDDEEQYLHGRGRYGDPSSVEKLADMITQEIRVHTPKKKRPVSKKRPSRKHRWLRSSMRRVDESRYIGPLPEQGTAPNDMQSTRDADAGDAGGTKGTTGTHSPDGTNTPGTGGE</sequence>